<name>A0A8J1TF46_OWEFU</name>
<dbReference type="Proteomes" id="UP000749559">
    <property type="component" value="Unassembled WGS sequence"/>
</dbReference>
<sequence>QHKKVLVQLYDASASLKWGISVSSQVFMYFDEFECGSFRWTTLPLPNARLMKSVKFTIEEMLNIEASEIATGMSEIQIFTGQNLASSSAPIVHETFQSEKRQLIRTLTDMDKSVCAFEVQYVSGSRLLFYTNAIGLTQFKLVITTNGGAADDFDVFSTGDTTANVTTAKMLRCAGPEYPGTGEFTWTCKTDEGEDSLHAAIVSVSTSTVYQICEIELQAVFDIPE</sequence>
<keyword evidence="2" id="KW-1185">Reference proteome</keyword>
<evidence type="ECO:0000313" key="1">
    <source>
        <dbReference type="EMBL" id="CAH1776729.1"/>
    </source>
</evidence>
<organism evidence="1 2">
    <name type="scientific">Owenia fusiformis</name>
    <name type="common">Polychaete worm</name>
    <dbReference type="NCBI Taxonomy" id="6347"/>
    <lineage>
        <taxon>Eukaryota</taxon>
        <taxon>Metazoa</taxon>
        <taxon>Spiralia</taxon>
        <taxon>Lophotrochozoa</taxon>
        <taxon>Annelida</taxon>
        <taxon>Polychaeta</taxon>
        <taxon>Sedentaria</taxon>
        <taxon>Canalipalpata</taxon>
        <taxon>Sabellida</taxon>
        <taxon>Oweniida</taxon>
        <taxon>Oweniidae</taxon>
        <taxon>Owenia</taxon>
    </lineage>
</organism>
<accession>A0A8J1TF46</accession>
<protein>
    <submittedName>
        <fullName evidence="1">Uncharacterized protein</fullName>
    </submittedName>
</protein>
<dbReference type="EMBL" id="CAIIXF020000002">
    <property type="protein sequence ID" value="CAH1776729.1"/>
    <property type="molecule type" value="Genomic_DNA"/>
</dbReference>
<comment type="caution">
    <text evidence="1">The sequence shown here is derived from an EMBL/GenBank/DDBJ whole genome shotgun (WGS) entry which is preliminary data.</text>
</comment>
<feature type="non-terminal residue" evidence="1">
    <location>
        <position position="1"/>
    </location>
</feature>
<reference evidence="1" key="1">
    <citation type="submission" date="2022-03" db="EMBL/GenBank/DDBJ databases">
        <authorList>
            <person name="Martin C."/>
        </authorList>
    </citation>
    <scope>NUCLEOTIDE SEQUENCE</scope>
</reference>
<proteinExistence type="predicted"/>
<gene>
    <name evidence="1" type="ORF">OFUS_LOCUS3878</name>
</gene>
<dbReference type="AlphaFoldDB" id="A0A8J1TF46"/>
<evidence type="ECO:0000313" key="2">
    <source>
        <dbReference type="Proteomes" id="UP000749559"/>
    </source>
</evidence>